<comment type="similarity">
    <text evidence="1">Belongs to the LDH/MDH superfamily. MDH type 1 family.</text>
</comment>
<dbReference type="GO" id="GO:0030060">
    <property type="term" value="F:L-malate dehydrogenase (NAD+) activity"/>
    <property type="evidence" value="ECO:0007669"/>
    <property type="project" value="UniProtKB-EC"/>
</dbReference>
<evidence type="ECO:0000313" key="15">
    <source>
        <dbReference type="Proteomes" id="UP000005666"/>
    </source>
</evidence>
<protein>
    <recommendedName>
        <fullName evidence="3">malate dehydrogenase</fullName>
        <ecNumber evidence="3">1.1.1.37</ecNumber>
    </recommendedName>
</protein>
<dbReference type="InterPro" id="IPR036291">
    <property type="entry name" value="NAD(P)-bd_dom_sf"/>
</dbReference>
<dbReference type="GeneID" id="11530899"/>
<feature type="domain" description="Lactate/malate dehydrogenase N-terminal" evidence="12">
    <location>
        <begin position="27"/>
        <end position="172"/>
    </location>
</feature>
<comment type="catalytic activity">
    <reaction evidence="7">
        <text>(S)-malate + NAD(+) = oxaloacetate + NADH + H(+)</text>
        <dbReference type="Rhea" id="RHEA:21432"/>
        <dbReference type="ChEBI" id="CHEBI:15378"/>
        <dbReference type="ChEBI" id="CHEBI:15589"/>
        <dbReference type="ChEBI" id="CHEBI:16452"/>
        <dbReference type="ChEBI" id="CHEBI:57540"/>
        <dbReference type="ChEBI" id="CHEBI:57945"/>
        <dbReference type="EC" id="1.1.1.37"/>
    </reaction>
</comment>
<dbReference type="Pfam" id="PF00056">
    <property type="entry name" value="Ldh_1_N"/>
    <property type="match status" value="1"/>
</dbReference>
<evidence type="ECO:0000256" key="11">
    <source>
        <dbReference type="RuleBase" id="RU003369"/>
    </source>
</evidence>
<dbReference type="FunFam" id="3.90.110.10:FF:000009">
    <property type="entry name" value="Malate dehydrogenase"/>
    <property type="match status" value="1"/>
</dbReference>
<name>G8C2B5_TETPH</name>
<feature type="binding site" evidence="9">
    <location>
        <position position="193"/>
    </location>
    <ligand>
        <name>substrate</name>
    </ligand>
</feature>
<feature type="binding site" evidence="10">
    <location>
        <begin position="33"/>
        <end position="39"/>
    </location>
    <ligand>
        <name>NAD(+)</name>
        <dbReference type="ChEBI" id="CHEBI:57540"/>
    </ligand>
</feature>
<keyword evidence="5 11" id="KW-0560">Oxidoreductase</keyword>
<evidence type="ECO:0000313" key="14">
    <source>
        <dbReference type="EMBL" id="CCE66293.1"/>
    </source>
</evidence>
<feature type="binding site" evidence="10">
    <location>
        <position position="282"/>
    </location>
    <ligand>
        <name>NAD(+)</name>
        <dbReference type="ChEBI" id="CHEBI:57540"/>
    </ligand>
</feature>
<dbReference type="PIRSF" id="PIRSF000102">
    <property type="entry name" value="Lac_mal_DH"/>
    <property type="match status" value="1"/>
</dbReference>
<feature type="binding site" evidence="9">
    <location>
        <position position="116"/>
    </location>
    <ligand>
        <name>substrate</name>
    </ligand>
</feature>
<comment type="subunit">
    <text evidence="2">Homodimer.</text>
</comment>
<dbReference type="EC" id="1.1.1.37" evidence="3"/>
<evidence type="ECO:0000256" key="5">
    <source>
        <dbReference type="ARBA" id="ARBA00023002"/>
    </source>
</evidence>
<feature type="binding site" evidence="10">
    <location>
        <position position="129"/>
    </location>
    <ligand>
        <name>NAD(+)</name>
        <dbReference type="ChEBI" id="CHEBI:57540"/>
    </ligand>
</feature>
<evidence type="ECO:0000256" key="8">
    <source>
        <dbReference type="PIRSR" id="PIRSR000102-1"/>
    </source>
</evidence>
<reference evidence="14 15" key="1">
    <citation type="journal article" date="2011" name="Proc. Natl. Acad. Sci. U.S.A.">
        <title>Evolutionary erosion of yeast sex chromosomes by mating-type switching accidents.</title>
        <authorList>
            <person name="Gordon J.L."/>
            <person name="Armisen D."/>
            <person name="Proux-Wera E."/>
            <person name="Oheigeartaigh S.S."/>
            <person name="Byrne K.P."/>
            <person name="Wolfe K.H."/>
        </authorList>
    </citation>
    <scope>NUCLEOTIDE SEQUENCE [LARGE SCALE GENOMIC DNA]</scope>
    <source>
        <strain evidence="15">ATCC 24235 / CBS 4417 / NBRC 1672 / NRRL Y-8282 / UCD 70-5</strain>
    </source>
</reference>
<evidence type="ECO:0000256" key="9">
    <source>
        <dbReference type="PIRSR" id="PIRSR000102-2"/>
    </source>
</evidence>
<evidence type="ECO:0000256" key="3">
    <source>
        <dbReference type="ARBA" id="ARBA00012995"/>
    </source>
</evidence>
<feature type="binding site" evidence="9">
    <location>
        <position position="122"/>
    </location>
    <ligand>
        <name>substrate</name>
    </ligand>
</feature>
<dbReference type="SUPFAM" id="SSF56327">
    <property type="entry name" value="LDH C-terminal domain-like"/>
    <property type="match status" value="1"/>
</dbReference>
<dbReference type="InterPro" id="IPR001557">
    <property type="entry name" value="L-lactate/malate_DH"/>
</dbReference>
<dbReference type="GO" id="GO:0006099">
    <property type="term" value="P:tricarboxylic acid cycle"/>
    <property type="evidence" value="ECO:0007669"/>
    <property type="project" value="UniProtKB-KW"/>
</dbReference>
<dbReference type="SUPFAM" id="SSF51735">
    <property type="entry name" value="NAD(P)-binding Rossmann-fold domains"/>
    <property type="match status" value="1"/>
</dbReference>
<feature type="binding site" evidence="9">
    <location>
        <position position="162"/>
    </location>
    <ligand>
        <name>substrate</name>
    </ligand>
</feature>
<organism evidence="14 15">
    <name type="scientific">Tetrapisispora phaffii (strain ATCC 24235 / CBS 4417 / NBRC 1672 / NRRL Y-8282 / UCD 70-5)</name>
    <name type="common">Yeast</name>
    <name type="synonym">Fabospora phaffii</name>
    <dbReference type="NCBI Taxonomy" id="1071381"/>
    <lineage>
        <taxon>Eukaryota</taxon>
        <taxon>Fungi</taxon>
        <taxon>Dikarya</taxon>
        <taxon>Ascomycota</taxon>
        <taxon>Saccharomycotina</taxon>
        <taxon>Saccharomycetes</taxon>
        <taxon>Saccharomycetales</taxon>
        <taxon>Saccharomycetaceae</taxon>
        <taxon>Tetrapisispora</taxon>
    </lineage>
</organism>
<evidence type="ECO:0000259" key="13">
    <source>
        <dbReference type="Pfam" id="PF02866"/>
    </source>
</evidence>
<dbReference type="OMA" id="GPPECAY"/>
<evidence type="ECO:0000256" key="2">
    <source>
        <dbReference type="ARBA" id="ARBA00011738"/>
    </source>
</evidence>
<evidence type="ECO:0000256" key="6">
    <source>
        <dbReference type="ARBA" id="ARBA00023027"/>
    </source>
</evidence>
<feature type="domain" description="Lactate/malate dehydrogenase C-terminal" evidence="13">
    <location>
        <begin position="187"/>
        <end position="391"/>
    </location>
</feature>
<dbReference type="EMBL" id="HE612871">
    <property type="protein sequence ID" value="CCE66293.1"/>
    <property type="molecule type" value="Genomic_DNA"/>
</dbReference>
<dbReference type="InterPro" id="IPR001236">
    <property type="entry name" value="Lactate/malate_DH_N"/>
</dbReference>
<dbReference type="InterPro" id="IPR022383">
    <property type="entry name" value="Lactate/malate_DH_C"/>
</dbReference>
<dbReference type="Pfam" id="PF02866">
    <property type="entry name" value="Ldh_1_C"/>
    <property type="match status" value="1"/>
</dbReference>
<dbReference type="GO" id="GO:0005829">
    <property type="term" value="C:cytosol"/>
    <property type="evidence" value="ECO:0007669"/>
    <property type="project" value="TreeGrafter"/>
</dbReference>
<evidence type="ECO:0000256" key="10">
    <source>
        <dbReference type="PIRSR" id="PIRSR000102-3"/>
    </source>
</evidence>
<dbReference type="RefSeq" id="XP_003688727.1">
    <property type="nucleotide sequence ID" value="XM_003688679.1"/>
</dbReference>
<proteinExistence type="inferred from homology"/>
<dbReference type="HOGENOM" id="CLU_047181_1_0_1"/>
<evidence type="ECO:0000256" key="7">
    <source>
        <dbReference type="ARBA" id="ARBA00048313"/>
    </source>
</evidence>
<keyword evidence="6 10" id="KW-0520">NAD</keyword>
<keyword evidence="15" id="KW-1185">Reference proteome</keyword>
<feature type="active site" description="Proton acceptor" evidence="8">
    <location>
        <position position="221"/>
    </location>
</feature>
<dbReference type="KEGG" id="tpf:TPHA_0P01350"/>
<keyword evidence="4" id="KW-0816">Tricarboxylic acid cycle</keyword>
<dbReference type="AlphaFoldDB" id="G8C2B5"/>
<accession>G8C2B5</accession>
<sequence>MPVPAIEIIDNPSVAHNDGDSRNATRVKVSVVGAGGGIGQSLSLLLKVNLNNLLANDPSANASIELSLFDVNLENLKGVTADLSHINNKIRLQVTDNLAENVKDSNLIIIAAGVPRKPGMTRDDLFNINAGIIKNIATDINNANACNSQNSGNSSFILLISNPLNSLLPVLQNSLNENWIGKCFGITELDLVRASTFLEPLLQSNSGNNAEMPYIPVIGGHSGDTILPVFSQITANNFTSSLYDLVRGPDSQIIRKLINRVQYGGDEIVEAKNGKGSATLSMAYSAYRIAEQFTALLLNQVKTVESILYTTIVGKDFETPLSTVEGAAELHDQYLERRLKFFATACTVEKLSGLTKIDNKIIGNLNAFEKDNLLPTCIDSLQINIEKGLSF</sequence>
<gene>
    <name evidence="14" type="primary">TPHA0P01350</name>
    <name evidence="14" type="ordered locus">TPHA_0P01350</name>
</gene>
<dbReference type="OrthoDB" id="4069699at2759"/>
<evidence type="ECO:0000256" key="1">
    <source>
        <dbReference type="ARBA" id="ARBA00008824"/>
    </source>
</evidence>
<dbReference type="STRING" id="1071381.G8C2B5"/>
<dbReference type="NCBIfam" id="TIGR01772">
    <property type="entry name" value="MDH_euk_gproteo"/>
    <property type="match status" value="1"/>
</dbReference>
<dbReference type="InterPro" id="IPR015955">
    <property type="entry name" value="Lactate_DH/Glyco_Ohase_4_C"/>
</dbReference>
<dbReference type="PANTHER" id="PTHR11540:SF16">
    <property type="entry name" value="MALATE DEHYDROGENASE, MITOCHONDRIAL"/>
    <property type="match status" value="1"/>
</dbReference>
<feature type="binding site" evidence="10">
    <location>
        <begin position="160"/>
        <end position="162"/>
    </location>
    <ligand>
        <name>NAD(+)</name>
        <dbReference type="ChEBI" id="CHEBI:57540"/>
    </ligand>
</feature>
<dbReference type="Proteomes" id="UP000005666">
    <property type="component" value="Chromosome 16"/>
</dbReference>
<feature type="binding site" evidence="10">
    <location>
        <position position="70"/>
    </location>
    <ligand>
        <name>NAD(+)</name>
        <dbReference type="ChEBI" id="CHEBI:57540"/>
    </ligand>
</feature>
<dbReference type="Gene3D" id="3.90.110.10">
    <property type="entry name" value="Lactate dehydrogenase/glycoside hydrolase, family 4, C-terminal"/>
    <property type="match status" value="1"/>
</dbReference>
<dbReference type="GO" id="GO:0019752">
    <property type="term" value="P:carboxylic acid metabolic process"/>
    <property type="evidence" value="ECO:0007669"/>
    <property type="project" value="InterPro"/>
</dbReference>
<evidence type="ECO:0000259" key="12">
    <source>
        <dbReference type="Pfam" id="PF00056"/>
    </source>
</evidence>
<dbReference type="InterPro" id="IPR010097">
    <property type="entry name" value="Malate_DH_type1"/>
</dbReference>
<dbReference type="PANTHER" id="PTHR11540">
    <property type="entry name" value="MALATE AND LACTATE DEHYDROGENASE"/>
    <property type="match status" value="1"/>
</dbReference>
<dbReference type="eggNOG" id="KOG1494">
    <property type="taxonomic scope" value="Eukaryota"/>
</dbReference>
<evidence type="ECO:0000256" key="4">
    <source>
        <dbReference type="ARBA" id="ARBA00022532"/>
    </source>
</evidence>
<dbReference type="Gene3D" id="3.40.50.720">
    <property type="entry name" value="NAD(P)-binding Rossmann-like Domain"/>
    <property type="match status" value="1"/>
</dbReference>